<comment type="caution">
    <text evidence="3">The sequence shown here is derived from an EMBL/GenBank/DDBJ whole genome shotgun (WGS) entry which is preliminary data.</text>
</comment>
<dbReference type="Pfam" id="PF26267">
    <property type="entry name" value="DUF8070"/>
    <property type="match status" value="1"/>
</dbReference>
<name>A0ABD5RH31_9EURY</name>
<keyword evidence="4" id="KW-1185">Reference proteome</keyword>
<keyword evidence="1" id="KW-1133">Transmembrane helix</keyword>
<dbReference type="AlphaFoldDB" id="A0ABD5RH31"/>
<feature type="transmembrane region" description="Helical" evidence="1">
    <location>
        <begin position="6"/>
        <end position="27"/>
    </location>
</feature>
<dbReference type="RefSeq" id="WP_227231178.1">
    <property type="nucleotide sequence ID" value="NZ_JAJCVJ010000003.1"/>
</dbReference>
<organism evidence="3 4">
    <name type="scientific">Salinirubrum litoreum</name>
    <dbReference type="NCBI Taxonomy" id="1126234"/>
    <lineage>
        <taxon>Archaea</taxon>
        <taxon>Methanobacteriati</taxon>
        <taxon>Methanobacteriota</taxon>
        <taxon>Stenosarchaea group</taxon>
        <taxon>Halobacteria</taxon>
        <taxon>Halobacteriales</taxon>
        <taxon>Haloferacaceae</taxon>
        <taxon>Salinirubrum</taxon>
    </lineage>
</organism>
<evidence type="ECO:0000256" key="1">
    <source>
        <dbReference type="SAM" id="Phobius"/>
    </source>
</evidence>
<gene>
    <name evidence="3" type="ORF">ACFPJ5_19515</name>
</gene>
<accession>A0ABD5RH31</accession>
<sequence>MDPKTLVRPLLLYTGLLGLLTVGAAYLATRSGLVILVVAGGGLLLAVLGGGTASSVVNSSGTEPADGDGLGMEATGLSAYTNTESSLRLVLLCYGSGVLLWSLVVLFTLRETLV</sequence>
<feature type="transmembrane region" description="Helical" evidence="1">
    <location>
        <begin position="89"/>
        <end position="109"/>
    </location>
</feature>
<protein>
    <recommendedName>
        <fullName evidence="2">DUF8070 domain-containing protein</fullName>
    </recommendedName>
</protein>
<dbReference type="Proteomes" id="UP001596201">
    <property type="component" value="Unassembled WGS sequence"/>
</dbReference>
<dbReference type="InterPro" id="IPR058383">
    <property type="entry name" value="DUF8070"/>
</dbReference>
<feature type="transmembrane region" description="Helical" evidence="1">
    <location>
        <begin position="34"/>
        <end position="57"/>
    </location>
</feature>
<proteinExistence type="predicted"/>
<feature type="domain" description="DUF8070" evidence="2">
    <location>
        <begin position="1"/>
        <end position="113"/>
    </location>
</feature>
<evidence type="ECO:0000259" key="2">
    <source>
        <dbReference type="Pfam" id="PF26267"/>
    </source>
</evidence>
<reference evidence="3 4" key="1">
    <citation type="journal article" date="2019" name="Int. J. Syst. Evol. Microbiol.">
        <title>The Global Catalogue of Microorganisms (GCM) 10K type strain sequencing project: providing services to taxonomists for standard genome sequencing and annotation.</title>
        <authorList>
            <consortium name="The Broad Institute Genomics Platform"/>
            <consortium name="The Broad Institute Genome Sequencing Center for Infectious Disease"/>
            <person name="Wu L."/>
            <person name="Ma J."/>
        </authorList>
    </citation>
    <scope>NUCLEOTIDE SEQUENCE [LARGE SCALE GENOMIC DNA]</scope>
    <source>
        <strain evidence="3 4">CGMCC 1.12237</strain>
    </source>
</reference>
<evidence type="ECO:0000313" key="3">
    <source>
        <dbReference type="EMBL" id="MFC5369123.1"/>
    </source>
</evidence>
<dbReference type="EMBL" id="JBHSKX010000004">
    <property type="protein sequence ID" value="MFC5369123.1"/>
    <property type="molecule type" value="Genomic_DNA"/>
</dbReference>
<evidence type="ECO:0000313" key="4">
    <source>
        <dbReference type="Proteomes" id="UP001596201"/>
    </source>
</evidence>
<keyword evidence="1" id="KW-0472">Membrane</keyword>
<keyword evidence="1" id="KW-0812">Transmembrane</keyword>